<evidence type="ECO:0000313" key="5">
    <source>
        <dbReference type="Proteomes" id="UP000014216"/>
    </source>
</evidence>
<dbReference type="PATRIC" id="fig|1286635.3.peg.2356"/>
<dbReference type="PANTHER" id="PTHR47235">
    <property type="entry name" value="BLR6548 PROTEIN"/>
    <property type="match status" value="1"/>
</dbReference>
<proteinExistence type="inferred from homology"/>
<reference evidence="4 5" key="1">
    <citation type="journal article" date="2013" name="Genome Announc.">
        <title>Draft Genome Sequence of Desulfotignum phosphitoxidans DSM 13687 Strain FiPS-3.</title>
        <authorList>
            <person name="Poehlein A."/>
            <person name="Daniel R."/>
            <person name="Simeonova D.D."/>
        </authorList>
    </citation>
    <scope>NUCLEOTIDE SEQUENCE [LARGE SCALE GENOMIC DNA]</scope>
    <source>
        <strain evidence="4 5">DSM 13687</strain>
    </source>
</reference>
<organism evidence="4 5">
    <name type="scientific">Desulfotignum phosphitoxidans DSM 13687</name>
    <dbReference type="NCBI Taxonomy" id="1286635"/>
    <lineage>
        <taxon>Bacteria</taxon>
        <taxon>Pseudomonadati</taxon>
        <taxon>Thermodesulfobacteriota</taxon>
        <taxon>Desulfobacteria</taxon>
        <taxon>Desulfobacterales</taxon>
        <taxon>Desulfobacteraceae</taxon>
        <taxon>Desulfotignum</taxon>
    </lineage>
</organism>
<gene>
    <name evidence="4" type="ORF">Dpo_4c03110</name>
</gene>
<dbReference type="AlphaFoldDB" id="S0G2S6"/>
<protein>
    <submittedName>
        <fullName evidence="4">Amino acid/amide ABC transporter substrate-binding protein, haat family</fullName>
    </submittedName>
</protein>
<comment type="similarity">
    <text evidence="1">Belongs to the leucine-binding protein family.</text>
</comment>
<dbReference type="RefSeq" id="WP_006966040.1">
    <property type="nucleotide sequence ID" value="NZ_APJX01000004.1"/>
</dbReference>
<evidence type="ECO:0000256" key="2">
    <source>
        <dbReference type="ARBA" id="ARBA00022729"/>
    </source>
</evidence>
<dbReference type="OrthoDB" id="24024at2"/>
<dbReference type="Pfam" id="PF13458">
    <property type="entry name" value="Peripla_BP_6"/>
    <property type="match status" value="1"/>
</dbReference>
<dbReference type="EMBL" id="APJX01000004">
    <property type="protein sequence ID" value="EMS79759.1"/>
    <property type="molecule type" value="Genomic_DNA"/>
</dbReference>
<evidence type="ECO:0000256" key="1">
    <source>
        <dbReference type="ARBA" id="ARBA00010062"/>
    </source>
</evidence>
<comment type="caution">
    <text evidence="4">The sequence shown here is derived from an EMBL/GenBank/DDBJ whole genome shotgun (WGS) entry which is preliminary data.</text>
</comment>
<dbReference type="PANTHER" id="PTHR47235:SF1">
    <property type="entry name" value="BLR6548 PROTEIN"/>
    <property type="match status" value="1"/>
</dbReference>
<dbReference type="InterPro" id="IPR028081">
    <property type="entry name" value="Leu-bd"/>
</dbReference>
<dbReference type="Gene3D" id="3.40.50.2300">
    <property type="match status" value="2"/>
</dbReference>
<feature type="domain" description="Leucine-binding protein" evidence="3">
    <location>
        <begin position="30"/>
        <end position="385"/>
    </location>
</feature>
<keyword evidence="5" id="KW-1185">Reference proteome</keyword>
<sequence length="408" mass="44815">MKSKATLFFNAFLVIVFVLAFTLPASAGKTYKLGMSLAITGPTSDAGNPYAKGAEDWFKFVNETDYLGDGDKIDCPIRDDQYKNDTTKRFFEEFLDDGILIFLSYATGGNLALKRDFEEVQIPVIPASYHEGLIVDANYTFMPVATYSENAVGLAEYITENHQGDNIPQVAFFIHPSAFGRGPLEDTQKAIAEGMKIEIVEVVEHGTDLDNTAMLQRLVSKGVQYVICQTVQTPVATMLTDAQRLGVTAGSFGEKGKLTFLGAHYTGGSDLIALAGTATEGYIWADSYNLTSENNEGAKKQLELAKRYDRDDKAANSHNYGAGILAAQIATEAIKMAKSADLKVTRENLYKMLQKMNFNSFVAAGPVTYSETERIGVDVQNIYIAQDGVFKKIQSFESQYIQKVRAGR</sequence>
<accession>S0G2S6</accession>
<keyword evidence="2" id="KW-0732">Signal</keyword>
<evidence type="ECO:0000259" key="3">
    <source>
        <dbReference type="Pfam" id="PF13458"/>
    </source>
</evidence>
<dbReference type="SUPFAM" id="SSF53822">
    <property type="entry name" value="Periplasmic binding protein-like I"/>
    <property type="match status" value="1"/>
</dbReference>
<dbReference type="Proteomes" id="UP000014216">
    <property type="component" value="Unassembled WGS sequence"/>
</dbReference>
<evidence type="ECO:0000313" key="4">
    <source>
        <dbReference type="EMBL" id="EMS79759.1"/>
    </source>
</evidence>
<dbReference type="InterPro" id="IPR028082">
    <property type="entry name" value="Peripla_BP_I"/>
</dbReference>
<name>S0G2S6_9BACT</name>